<proteinExistence type="predicted"/>
<evidence type="ECO:0000313" key="3">
    <source>
        <dbReference type="Proteomes" id="UP000662873"/>
    </source>
</evidence>
<feature type="chain" id="PRO_5035305740" description="NosL" evidence="1">
    <location>
        <begin position="29"/>
        <end position="161"/>
    </location>
</feature>
<dbReference type="EMBL" id="AP021858">
    <property type="protein sequence ID" value="BBO23170.1"/>
    <property type="molecule type" value="Genomic_DNA"/>
</dbReference>
<evidence type="ECO:0000256" key="1">
    <source>
        <dbReference type="SAM" id="SignalP"/>
    </source>
</evidence>
<dbReference type="Proteomes" id="UP000662873">
    <property type="component" value="Chromosome"/>
</dbReference>
<gene>
    <name evidence="2" type="ORF">NPRO_07650</name>
</gene>
<name>A0A809R6J5_9BACT</name>
<feature type="signal peptide" evidence="1">
    <location>
        <begin position="1"/>
        <end position="28"/>
    </location>
</feature>
<keyword evidence="1" id="KW-0732">Signal</keyword>
<accession>A0A809R6J5</accession>
<dbReference type="AlphaFoldDB" id="A0A809R6J5"/>
<reference evidence="2" key="1">
    <citation type="journal article" name="DNA Res.">
        <title>The physiological potential of anammox bacteria as revealed by their core genome structure.</title>
        <authorList>
            <person name="Okubo T."/>
            <person name="Toyoda A."/>
            <person name="Fukuhara K."/>
            <person name="Uchiyama I."/>
            <person name="Harigaya Y."/>
            <person name="Kuroiwa M."/>
            <person name="Suzuki T."/>
            <person name="Murakami Y."/>
            <person name="Suwa Y."/>
            <person name="Takami H."/>
        </authorList>
    </citation>
    <scope>NUCLEOTIDE SEQUENCE</scope>
    <source>
        <strain evidence="2">317325-2</strain>
    </source>
</reference>
<protein>
    <recommendedName>
        <fullName evidence="4">NosL</fullName>
    </recommendedName>
</protein>
<evidence type="ECO:0008006" key="4">
    <source>
        <dbReference type="Google" id="ProtNLM"/>
    </source>
</evidence>
<evidence type="ECO:0000313" key="2">
    <source>
        <dbReference type="EMBL" id="BBO23170.1"/>
    </source>
</evidence>
<sequence length="161" mass="17489">MNIINTISKSLALFAVIGTLGLAPIASAHEGDCPYCKMKLVQNTKEQDNEVVLKTGNKRIEYRCMYCVIKDQGRYKGDLVVYAPSEKVGEPVVLKRTGGKWAAPEGAVFLNTFKKHADCAALSRAFSSKAAFDAYVAKHKVEGAKALTFAEFAEAVTKPAK</sequence>
<organism evidence="2 3">
    <name type="scientific">Candidatus Nitrosymbiomonas proteolyticus</name>
    <dbReference type="NCBI Taxonomy" id="2608984"/>
    <lineage>
        <taxon>Bacteria</taxon>
        <taxon>Bacillati</taxon>
        <taxon>Armatimonadota</taxon>
        <taxon>Armatimonadota incertae sedis</taxon>
        <taxon>Candidatus Nitrosymbiomonas</taxon>
    </lineage>
</organism>
<dbReference type="KEGG" id="npy:NPRO_07650"/>